<accession>A0ABV6XV14</accession>
<name>A0ABV6XV14_9ACTN</name>
<dbReference type="Proteomes" id="UP001592581">
    <property type="component" value="Unassembled WGS sequence"/>
</dbReference>
<dbReference type="RefSeq" id="WP_380567103.1">
    <property type="nucleotide sequence ID" value="NZ_JBEUKS010000011.1"/>
</dbReference>
<evidence type="ECO:0000313" key="2">
    <source>
        <dbReference type="EMBL" id="MFC1442111.1"/>
    </source>
</evidence>
<feature type="domain" description="AbiEi antitoxin N-terminal" evidence="1">
    <location>
        <begin position="7"/>
        <end position="44"/>
    </location>
</feature>
<dbReference type="Pfam" id="PF13338">
    <property type="entry name" value="AbiEi_4"/>
    <property type="match status" value="1"/>
</dbReference>
<proteinExistence type="predicted"/>
<reference evidence="2 3" key="1">
    <citation type="submission" date="2024-06" db="EMBL/GenBank/DDBJ databases">
        <authorList>
            <person name="Lee S.D."/>
        </authorList>
    </citation>
    <scope>NUCLEOTIDE SEQUENCE [LARGE SCALE GENOMIC DNA]</scope>
    <source>
        <strain evidence="2 3">N1-10</strain>
    </source>
</reference>
<comment type="caution">
    <text evidence="2">The sequence shown here is derived from an EMBL/GenBank/DDBJ whole genome shotgun (WGS) entry which is preliminary data.</text>
</comment>
<evidence type="ECO:0000259" key="1">
    <source>
        <dbReference type="Pfam" id="PF13338"/>
    </source>
</evidence>
<protein>
    <submittedName>
        <fullName evidence="2">Type IV toxin-antitoxin system AbiEi family antitoxin domain-containing protein</fullName>
    </submittedName>
</protein>
<gene>
    <name evidence="2" type="ORF">ABUW04_28050</name>
</gene>
<dbReference type="InterPro" id="IPR025159">
    <property type="entry name" value="AbiEi_N"/>
</dbReference>
<evidence type="ECO:0000313" key="3">
    <source>
        <dbReference type="Proteomes" id="UP001592581"/>
    </source>
</evidence>
<organism evidence="2 3">
    <name type="scientific">Streptacidiphilus jeojiensis</name>
    <dbReference type="NCBI Taxonomy" id="3229225"/>
    <lineage>
        <taxon>Bacteria</taxon>
        <taxon>Bacillati</taxon>
        <taxon>Actinomycetota</taxon>
        <taxon>Actinomycetes</taxon>
        <taxon>Kitasatosporales</taxon>
        <taxon>Streptomycetaceae</taxon>
        <taxon>Streptacidiphilus</taxon>
    </lineage>
</organism>
<sequence length="195" mass="20766">MKAVAGLGPTFTTAQAKAAGIAPRDLYAWRDSGAVMELSRGVYRDADAPESVHLDLLAVSLRAPAAVICTESALALHELIDDVPLAVTLAVPRGTHTPSILFPPTVVARFDPATFALGMEQFEAAPGEFVPVYSAARSVVDVMRLRHQFGESLALHALGRYVRRSERREIPALLDLARALGVETAVRSAAEAVLA</sequence>
<dbReference type="EMBL" id="JBEUKS010000011">
    <property type="protein sequence ID" value="MFC1442111.1"/>
    <property type="molecule type" value="Genomic_DNA"/>
</dbReference>
<keyword evidence="3" id="KW-1185">Reference proteome</keyword>